<evidence type="ECO:0008006" key="8">
    <source>
        <dbReference type="Google" id="ProtNLM"/>
    </source>
</evidence>
<proteinExistence type="inferred from homology"/>
<evidence type="ECO:0000256" key="5">
    <source>
        <dbReference type="SAM" id="MobiDB-lite"/>
    </source>
</evidence>
<dbReference type="GO" id="GO:0033260">
    <property type="term" value="P:nuclear DNA replication"/>
    <property type="evidence" value="ECO:0007669"/>
    <property type="project" value="TreeGrafter"/>
</dbReference>
<sequence>MAKVAPPGSLPSTSMKIGGGTLKAGATVKRKTPSELRGEQRMNAMEISDESPAPLLGSTRWKMGLGNQNCSGILDTLTFVWMKCMLKKSRFRTLSGKENAKGSISVEQPSSLKNVSVVSSLVSKRKHQNFSVTELSSGGDRLSGFAAVDVEWLPMNPQSPLVYLLILLERCRDLTSTGSGNFCLPGAKVPLDFTLKTSMRVVSSSPVNWIHRSVTCGSYTTMPYLKFQSNSYEDQNRSHSSGLTSTSQVISSKLLHSWVYPQSTLPPSLIQVLTSSTAEGAEMEFLRKRQVAWEDSFQSLYYMLRNGICNIFYVCTPYFVVMFTGSDVAGGSKRFNNAYISQSTGALRSLLREHDVCFSMPLCRSKVEQVAQEVLIELSEMEKQNFSQTRRSSSLSDIDNTPESLLVFSGNTNVHGLFDILLNYRSFLTVLMGIDVPVLYSPVPFQNAAISSPEVKCMELKAGPYCCSQ</sequence>
<dbReference type="PANTHER" id="PTHR12972:SF0">
    <property type="entry name" value="PROTEIN DOWNSTREAM NEIGHBOR OF SON"/>
    <property type="match status" value="1"/>
</dbReference>
<dbReference type="EMBL" id="PJQY01002127">
    <property type="protein sequence ID" value="PQP96250.1"/>
    <property type="molecule type" value="Genomic_DNA"/>
</dbReference>
<keyword evidence="3" id="KW-0539">Nucleus</keyword>
<reference evidence="6 7" key="1">
    <citation type="submission" date="2018-02" db="EMBL/GenBank/DDBJ databases">
        <title>Draft genome of wild Prunus yedoensis var. nudiflora.</title>
        <authorList>
            <person name="Baek S."/>
            <person name="Kim J.-H."/>
            <person name="Choi K."/>
            <person name="Kim G.-B."/>
            <person name="Cho A."/>
            <person name="Jang H."/>
            <person name="Shin C.-H."/>
            <person name="Yu H.-J."/>
            <person name="Mun J.-H."/>
        </authorList>
    </citation>
    <scope>NUCLEOTIDE SEQUENCE [LARGE SCALE GENOMIC DNA]</scope>
    <source>
        <strain evidence="7">cv. Jeju island</strain>
        <tissue evidence="6">Leaf</tissue>
    </source>
</reference>
<accession>A0A314XXC6</accession>
<feature type="region of interest" description="Disordered" evidence="5">
    <location>
        <begin position="1"/>
        <end position="40"/>
    </location>
</feature>
<dbReference type="GO" id="GO:0005634">
    <property type="term" value="C:nucleus"/>
    <property type="evidence" value="ECO:0007669"/>
    <property type="project" value="UniProtKB-SubCell"/>
</dbReference>
<dbReference type="InterPro" id="IPR024861">
    <property type="entry name" value="Donson"/>
</dbReference>
<comment type="similarity">
    <text evidence="4">Belongs to the DONSON family.</text>
</comment>
<organism evidence="6 7">
    <name type="scientific">Prunus yedoensis var. nudiflora</name>
    <dbReference type="NCBI Taxonomy" id="2094558"/>
    <lineage>
        <taxon>Eukaryota</taxon>
        <taxon>Viridiplantae</taxon>
        <taxon>Streptophyta</taxon>
        <taxon>Embryophyta</taxon>
        <taxon>Tracheophyta</taxon>
        <taxon>Spermatophyta</taxon>
        <taxon>Magnoliopsida</taxon>
        <taxon>eudicotyledons</taxon>
        <taxon>Gunneridae</taxon>
        <taxon>Pentapetalae</taxon>
        <taxon>rosids</taxon>
        <taxon>fabids</taxon>
        <taxon>Rosales</taxon>
        <taxon>Rosaceae</taxon>
        <taxon>Amygdaloideae</taxon>
        <taxon>Amygdaleae</taxon>
        <taxon>Prunus</taxon>
    </lineage>
</organism>
<name>A0A314XXC6_PRUYE</name>
<dbReference type="STRING" id="2094558.A0A314XXC6"/>
<evidence type="ECO:0000256" key="4">
    <source>
        <dbReference type="ARBA" id="ARBA00025806"/>
    </source>
</evidence>
<dbReference type="AlphaFoldDB" id="A0A314XXC6"/>
<evidence type="ECO:0000256" key="2">
    <source>
        <dbReference type="ARBA" id="ARBA00022473"/>
    </source>
</evidence>
<evidence type="ECO:0000313" key="6">
    <source>
        <dbReference type="EMBL" id="PQP96250.1"/>
    </source>
</evidence>
<dbReference type="PRINTS" id="PR02064">
    <property type="entry name" value="DONSON"/>
</dbReference>
<evidence type="ECO:0000313" key="7">
    <source>
        <dbReference type="Proteomes" id="UP000250321"/>
    </source>
</evidence>
<gene>
    <name evidence="6" type="ORF">Pyn_27130</name>
</gene>
<dbReference type="PANTHER" id="PTHR12972">
    <property type="entry name" value="DOWNSTREAM NEIGHBOR OF SON"/>
    <property type="match status" value="1"/>
</dbReference>
<comment type="subcellular location">
    <subcellularLocation>
        <location evidence="1">Nucleus</location>
    </subcellularLocation>
</comment>
<keyword evidence="7" id="KW-1185">Reference proteome</keyword>
<keyword evidence="2" id="KW-0217">Developmental protein</keyword>
<evidence type="ECO:0000256" key="3">
    <source>
        <dbReference type="ARBA" id="ARBA00023242"/>
    </source>
</evidence>
<dbReference type="Proteomes" id="UP000250321">
    <property type="component" value="Unassembled WGS sequence"/>
</dbReference>
<protein>
    <recommendedName>
        <fullName evidence="8">Protein downstream neighbor of Son</fullName>
    </recommendedName>
</protein>
<evidence type="ECO:0000256" key="1">
    <source>
        <dbReference type="ARBA" id="ARBA00004123"/>
    </source>
</evidence>
<dbReference type="OrthoDB" id="534063at2759"/>
<comment type="caution">
    <text evidence="6">The sequence shown here is derived from an EMBL/GenBank/DDBJ whole genome shotgun (WGS) entry which is preliminary data.</text>
</comment>